<dbReference type="Proteomes" id="UP000660801">
    <property type="component" value="Unassembled WGS sequence"/>
</dbReference>
<dbReference type="Pfam" id="PF12850">
    <property type="entry name" value="Metallophos_2"/>
    <property type="match status" value="1"/>
</dbReference>
<dbReference type="InterPro" id="IPR011152">
    <property type="entry name" value="Pesterase_MJ0912"/>
</dbReference>
<dbReference type="InterPro" id="IPR029052">
    <property type="entry name" value="Metallo-depent_PP-like"/>
</dbReference>
<dbReference type="PANTHER" id="PTHR42850">
    <property type="entry name" value="METALLOPHOSPHOESTERASE"/>
    <property type="match status" value="1"/>
</dbReference>
<keyword evidence="4" id="KW-1185">Reference proteome</keyword>
<dbReference type="OrthoDB" id="9813918at2"/>
<dbReference type="Gene3D" id="3.60.21.10">
    <property type="match status" value="1"/>
</dbReference>
<comment type="caution">
    <text evidence="3">The sequence shown here is derived from an EMBL/GenBank/DDBJ whole genome shotgun (WGS) entry which is preliminary data.</text>
</comment>
<gene>
    <name evidence="3" type="ORF">GCM10011510_18650</name>
</gene>
<dbReference type="RefSeq" id="WP_068991360.1">
    <property type="nucleotide sequence ID" value="NZ_BMJN01000048.1"/>
</dbReference>
<dbReference type="InterPro" id="IPR050126">
    <property type="entry name" value="Ap4A_hydrolase"/>
</dbReference>
<dbReference type="InterPro" id="IPR024654">
    <property type="entry name" value="Calcineurin-like_PHP_lpxH"/>
</dbReference>
<reference evidence="3" key="2">
    <citation type="submission" date="2020-09" db="EMBL/GenBank/DDBJ databases">
        <authorList>
            <person name="Sun Q."/>
            <person name="Zhou Y."/>
        </authorList>
    </citation>
    <scope>NUCLEOTIDE SEQUENCE</scope>
    <source>
        <strain evidence="3">CGMCC 1.15533</strain>
    </source>
</reference>
<sequence length="281" mass="32525">MGRLRRIALLSDIHGNQTALEAVLADTRAIGVTDYWVLGDSVMPGSGRKELLDLLASLPISLEVRGNWEDSLWRAAHGLLHIERPSHLYLMRLCAYVMEEISLEEIDGRHLLPMQEIRSIQGLEIVVSHHLPEKNWGRELIHIGAQEEFDKLFQGNQASIAIYGHIHQQLLRYGSQGQMIINPGSIGQPFFMDDHLRKDLRAQYAVLEIDNQGLANVDFRRVAYDVELELHRAKLQELPYFEIYRESLVNGIHHTHNHEWLAEIAQRERYEEEVQQFFKSR</sequence>
<accession>A0A917ABZ3</accession>
<dbReference type="GO" id="GO:0005737">
    <property type="term" value="C:cytoplasm"/>
    <property type="evidence" value="ECO:0007669"/>
    <property type="project" value="TreeGrafter"/>
</dbReference>
<evidence type="ECO:0000259" key="2">
    <source>
        <dbReference type="Pfam" id="PF12850"/>
    </source>
</evidence>
<evidence type="ECO:0000256" key="1">
    <source>
        <dbReference type="ARBA" id="ARBA00008950"/>
    </source>
</evidence>
<feature type="domain" description="Calcineurin-like phosphoesterase" evidence="2">
    <location>
        <begin position="6"/>
        <end position="211"/>
    </location>
</feature>
<dbReference type="AlphaFoldDB" id="A0A917ABZ3"/>
<reference evidence="3" key="1">
    <citation type="journal article" date="2014" name="Int. J. Syst. Evol. Microbiol.">
        <title>Complete genome sequence of Corynebacterium casei LMG S-19264T (=DSM 44701T), isolated from a smear-ripened cheese.</title>
        <authorList>
            <consortium name="US DOE Joint Genome Institute (JGI-PGF)"/>
            <person name="Walter F."/>
            <person name="Albersmeier A."/>
            <person name="Kalinowski J."/>
            <person name="Ruckert C."/>
        </authorList>
    </citation>
    <scope>NUCLEOTIDE SEQUENCE</scope>
    <source>
        <strain evidence="3">CGMCC 1.15533</strain>
    </source>
</reference>
<dbReference type="PANTHER" id="PTHR42850:SF2">
    <property type="entry name" value="BLL5683 PROTEIN"/>
    <property type="match status" value="1"/>
</dbReference>
<evidence type="ECO:0000313" key="4">
    <source>
        <dbReference type="Proteomes" id="UP000660801"/>
    </source>
</evidence>
<dbReference type="EMBL" id="BMJN01000048">
    <property type="protein sequence ID" value="GGE37585.1"/>
    <property type="molecule type" value="Genomic_DNA"/>
</dbReference>
<dbReference type="SUPFAM" id="SSF56300">
    <property type="entry name" value="Metallo-dependent phosphatases"/>
    <property type="match status" value="1"/>
</dbReference>
<organism evidence="3 4">
    <name type="scientific">Streptococcus himalayensis</name>
    <dbReference type="NCBI Taxonomy" id="1888195"/>
    <lineage>
        <taxon>Bacteria</taxon>
        <taxon>Bacillati</taxon>
        <taxon>Bacillota</taxon>
        <taxon>Bacilli</taxon>
        <taxon>Lactobacillales</taxon>
        <taxon>Streptococcaceae</taxon>
        <taxon>Streptococcus</taxon>
    </lineage>
</organism>
<comment type="similarity">
    <text evidence="1">Belongs to the metallophosphoesterase superfamily. YfcE family.</text>
</comment>
<evidence type="ECO:0000313" key="3">
    <source>
        <dbReference type="EMBL" id="GGE37585.1"/>
    </source>
</evidence>
<dbReference type="PIRSF" id="PIRSF000883">
    <property type="entry name" value="Pesterase_MJ0912"/>
    <property type="match status" value="1"/>
</dbReference>
<dbReference type="GO" id="GO:0016791">
    <property type="term" value="F:phosphatase activity"/>
    <property type="evidence" value="ECO:0007669"/>
    <property type="project" value="TreeGrafter"/>
</dbReference>
<name>A0A917ABZ3_9STRE</name>
<proteinExistence type="inferred from homology"/>
<protein>
    <submittedName>
        <fullName evidence="3">Serine/threonine protein phosphatase</fullName>
    </submittedName>
</protein>